<evidence type="ECO:0000313" key="3">
    <source>
        <dbReference type="EMBL" id="CAB4192832.1"/>
    </source>
</evidence>
<accession>A0A6J5Q0R9</accession>
<evidence type="ECO:0000313" key="4">
    <source>
        <dbReference type="EMBL" id="CAB5231413.1"/>
    </source>
</evidence>
<proteinExistence type="predicted"/>
<protein>
    <submittedName>
        <fullName evidence="1">Uncharacterized protein</fullName>
    </submittedName>
</protein>
<evidence type="ECO:0000313" key="2">
    <source>
        <dbReference type="EMBL" id="CAB4184975.1"/>
    </source>
</evidence>
<organism evidence="1">
    <name type="scientific">uncultured Caudovirales phage</name>
    <dbReference type="NCBI Taxonomy" id="2100421"/>
    <lineage>
        <taxon>Viruses</taxon>
        <taxon>Duplodnaviria</taxon>
        <taxon>Heunggongvirae</taxon>
        <taxon>Uroviricota</taxon>
        <taxon>Caudoviricetes</taxon>
        <taxon>Peduoviridae</taxon>
        <taxon>Maltschvirus</taxon>
        <taxon>Maltschvirus maltsch</taxon>
    </lineage>
</organism>
<dbReference type="EMBL" id="LR797185">
    <property type="protein sequence ID" value="CAB4192832.1"/>
    <property type="molecule type" value="Genomic_DNA"/>
</dbReference>
<reference evidence="1" key="1">
    <citation type="submission" date="2020-05" db="EMBL/GenBank/DDBJ databases">
        <authorList>
            <person name="Chiriac C."/>
            <person name="Salcher M."/>
            <person name="Ghai R."/>
            <person name="Kavagutti S V."/>
        </authorList>
    </citation>
    <scope>NUCLEOTIDE SEQUENCE</scope>
</reference>
<name>A0A6J5Q0R9_9CAUD</name>
<evidence type="ECO:0000313" key="1">
    <source>
        <dbReference type="EMBL" id="CAB4175005.1"/>
    </source>
</evidence>
<sequence length="148" mass="16909">MSEQKDRIELDYTQFAYELKELYPGMTKRDAALKLATELNGYSKSSVLAFLYGHRRITDKFLLDFIQHIASKNRTEANQIIQRIKMSSPSRPATKKMLQSAKQGELMQKAIDKMCGVCAGETPEEGGYCWDKGCPLRAFSKYQLRGKQ</sequence>
<gene>
    <name evidence="2" type="ORF">UFOVP1131_89</name>
    <name evidence="3" type="ORF">UFOVP1245_97</name>
    <name evidence="4" type="ORF">UFOVP1582_81</name>
    <name evidence="1" type="ORF">UFOVP966_103</name>
</gene>
<dbReference type="EMBL" id="LR798428">
    <property type="protein sequence ID" value="CAB5231413.1"/>
    <property type="molecule type" value="Genomic_DNA"/>
</dbReference>
<dbReference type="EMBL" id="LR796919">
    <property type="protein sequence ID" value="CAB4175005.1"/>
    <property type="molecule type" value="Genomic_DNA"/>
</dbReference>
<dbReference type="EMBL" id="LR797071">
    <property type="protein sequence ID" value="CAB4184975.1"/>
    <property type="molecule type" value="Genomic_DNA"/>
</dbReference>